<evidence type="ECO:0008006" key="3">
    <source>
        <dbReference type="Google" id="ProtNLM"/>
    </source>
</evidence>
<reference evidence="1" key="2">
    <citation type="submission" date="2020-08" db="EMBL/GenBank/DDBJ databases">
        <title>Plant Genome Project.</title>
        <authorList>
            <person name="Zhang R.-G."/>
        </authorList>
    </citation>
    <scope>NUCLEOTIDE SEQUENCE</scope>
    <source>
        <strain evidence="1">Huo1</strain>
        <tissue evidence="1">Leaf</tissue>
    </source>
</reference>
<accession>A0A8X8X7T8</accession>
<evidence type="ECO:0000313" key="2">
    <source>
        <dbReference type="Proteomes" id="UP000298416"/>
    </source>
</evidence>
<comment type="caution">
    <text evidence="1">The sequence shown here is derived from an EMBL/GenBank/DDBJ whole genome shotgun (WGS) entry which is preliminary data.</text>
</comment>
<gene>
    <name evidence="1" type="ORF">SASPL_130731</name>
</gene>
<protein>
    <recommendedName>
        <fullName evidence="3">Transposase</fullName>
    </recommendedName>
</protein>
<evidence type="ECO:0000313" key="1">
    <source>
        <dbReference type="EMBL" id="KAG6407734.1"/>
    </source>
</evidence>
<name>A0A8X8X7T8_SALSN</name>
<dbReference type="AlphaFoldDB" id="A0A8X8X7T8"/>
<keyword evidence="2" id="KW-1185">Reference proteome</keyword>
<dbReference type="PANTHER" id="PTHR33144:SF45">
    <property type="entry name" value="TRANSPOSASE TNP1_EN_SPM-LIKE DOMAIN-CONTAINING PROTEIN"/>
    <property type="match status" value="1"/>
</dbReference>
<reference evidence="1" key="1">
    <citation type="submission" date="2018-01" db="EMBL/GenBank/DDBJ databases">
        <authorList>
            <person name="Mao J.F."/>
        </authorList>
    </citation>
    <scope>NUCLEOTIDE SEQUENCE</scope>
    <source>
        <strain evidence="1">Huo1</strain>
        <tissue evidence="1">Leaf</tissue>
    </source>
</reference>
<organism evidence="1">
    <name type="scientific">Salvia splendens</name>
    <name type="common">Scarlet sage</name>
    <dbReference type="NCBI Taxonomy" id="180675"/>
    <lineage>
        <taxon>Eukaryota</taxon>
        <taxon>Viridiplantae</taxon>
        <taxon>Streptophyta</taxon>
        <taxon>Embryophyta</taxon>
        <taxon>Tracheophyta</taxon>
        <taxon>Spermatophyta</taxon>
        <taxon>Magnoliopsida</taxon>
        <taxon>eudicotyledons</taxon>
        <taxon>Gunneridae</taxon>
        <taxon>Pentapetalae</taxon>
        <taxon>asterids</taxon>
        <taxon>lamiids</taxon>
        <taxon>Lamiales</taxon>
        <taxon>Lamiaceae</taxon>
        <taxon>Nepetoideae</taxon>
        <taxon>Mentheae</taxon>
        <taxon>Salviinae</taxon>
        <taxon>Salvia</taxon>
        <taxon>Salvia subgen. Calosphace</taxon>
        <taxon>core Calosphace</taxon>
    </lineage>
</organism>
<sequence length="229" mass="25450">MVMYSNRIHRSVPPLPNEDICVDIEEEEEGSASGHETIGKESRGPTYMSNIWGRPPNLPLISVEYNEFGQPIGGEKSKLCHFLGSIARNGRYCPLDVNNWRAMPKGKKDDMLEFVKTAMVERSSQLPEGAEDQIAPNDIFSQIMGKDKLGHVRMLGKGVCPTDVWSGTPRSTSDRLLIEYKDKIAQLEAMLAAKQRPQASQADVRRDVTNFEALSSQATTQADLVTPTE</sequence>
<dbReference type="Proteomes" id="UP000298416">
    <property type="component" value="Unassembled WGS sequence"/>
</dbReference>
<dbReference type="PANTHER" id="PTHR33144">
    <property type="entry name" value="OS10G0409366 PROTEIN-RELATED"/>
    <property type="match status" value="1"/>
</dbReference>
<proteinExistence type="predicted"/>
<dbReference type="EMBL" id="PNBA02000011">
    <property type="protein sequence ID" value="KAG6407734.1"/>
    <property type="molecule type" value="Genomic_DNA"/>
</dbReference>